<evidence type="ECO:0000256" key="1">
    <source>
        <dbReference type="SAM" id="MobiDB-lite"/>
    </source>
</evidence>
<protein>
    <submittedName>
        <fullName evidence="2 3">Uncharacterized protein</fullName>
    </submittedName>
</protein>
<evidence type="ECO:0000313" key="2">
    <source>
        <dbReference type="EMBL" id="ELU02038.1"/>
    </source>
</evidence>
<feature type="compositionally biased region" description="Basic residues" evidence="1">
    <location>
        <begin position="254"/>
        <end position="264"/>
    </location>
</feature>
<dbReference type="EMBL" id="AMQN01009034">
    <property type="status" value="NOT_ANNOTATED_CDS"/>
    <property type="molecule type" value="Genomic_DNA"/>
</dbReference>
<organism evidence="2">
    <name type="scientific">Capitella teleta</name>
    <name type="common">Polychaete worm</name>
    <dbReference type="NCBI Taxonomy" id="283909"/>
    <lineage>
        <taxon>Eukaryota</taxon>
        <taxon>Metazoa</taxon>
        <taxon>Spiralia</taxon>
        <taxon>Lophotrochozoa</taxon>
        <taxon>Annelida</taxon>
        <taxon>Polychaeta</taxon>
        <taxon>Sedentaria</taxon>
        <taxon>Scolecida</taxon>
        <taxon>Capitellidae</taxon>
        <taxon>Capitella</taxon>
    </lineage>
</organism>
<proteinExistence type="predicted"/>
<reference evidence="4" key="1">
    <citation type="submission" date="2012-12" db="EMBL/GenBank/DDBJ databases">
        <authorList>
            <person name="Hellsten U."/>
            <person name="Grimwood J."/>
            <person name="Chapman J.A."/>
            <person name="Shapiro H."/>
            <person name="Aerts A."/>
            <person name="Otillar R.P."/>
            <person name="Terry A.Y."/>
            <person name="Boore J.L."/>
            <person name="Simakov O."/>
            <person name="Marletaz F."/>
            <person name="Cho S.-J."/>
            <person name="Edsinger-Gonzales E."/>
            <person name="Havlak P."/>
            <person name="Kuo D.-H."/>
            <person name="Larsson T."/>
            <person name="Lv J."/>
            <person name="Arendt D."/>
            <person name="Savage R."/>
            <person name="Osoegawa K."/>
            <person name="de Jong P."/>
            <person name="Lindberg D.R."/>
            <person name="Seaver E.C."/>
            <person name="Weisblat D.A."/>
            <person name="Putnam N.H."/>
            <person name="Grigoriev I.V."/>
            <person name="Rokhsar D.S."/>
        </authorList>
    </citation>
    <scope>NUCLEOTIDE SEQUENCE</scope>
    <source>
        <strain evidence="4">I ESC-2004</strain>
    </source>
</reference>
<dbReference type="AlphaFoldDB" id="R7UE32"/>
<evidence type="ECO:0000313" key="4">
    <source>
        <dbReference type="Proteomes" id="UP000014760"/>
    </source>
</evidence>
<reference evidence="3" key="3">
    <citation type="submission" date="2015-06" db="UniProtKB">
        <authorList>
            <consortium name="EnsemblMetazoa"/>
        </authorList>
    </citation>
    <scope>IDENTIFICATION</scope>
</reference>
<name>R7UE32_CAPTE</name>
<gene>
    <name evidence="2" type="ORF">CAPTEDRAFT_186463</name>
</gene>
<dbReference type="EMBL" id="KB304447">
    <property type="protein sequence ID" value="ELU02038.1"/>
    <property type="molecule type" value="Genomic_DNA"/>
</dbReference>
<feature type="region of interest" description="Disordered" evidence="1">
    <location>
        <begin position="254"/>
        <end position="318"/>
    </location>
</feature>
<dbReference type="HOGENOM" id="CLU_875064_0_0_1"/>
<sequence>MAVITIFVLSLGCVIAIFTAKFFGYLHVRKTLSDDASDISEYTRNILQKQFVMAFGRKRRPKEKPVMIAKRLGKVWRAKAARTTANLRLKKEQEKHKVPMFTKPEEKIIGVRQDSIAEDSNELEVKQTTPKSPPDKVWSENKVIVADLADFDDEIDFRRSPTSVAHSRSRTSTERTRIESVVSFDEEFGEVPLLKIGHMDSERSSVSSWGDYEFLSAEHRNNLSRDWLPPDDSRNQNPTPKMEVATIEQPANVKKNKTKTSKTIKKSDAASRAVVPDNRGTPVHGVVTPALGKTKKNISGKVMISGNRVPTSKGGRKS</sequence>
<evidence type="ECO:0000313" key="3">
    <source>
        <dbReference type="EnsemblMetazoa" id="CapteP186463"/>
    </source>
</evidence>
<accession>R7UE32</accession>
<dbReference type="EnsemblMetazoa" id="CapteT186463">
    <property type="protein sequence ID" value="CapteP186463"/>
    <property type="gene ID" value="CapteG186463"/>
</dbReference>
<dbReference type="Proteomes" id="UP000014760">
    <property type="component" value="Unassembled WGS sequence"/>
</dbReference>
<keyword evidence="4" id="KW-1185">Reference proteome</keyword>
<dbReference type="OrthoDB" id="6147558at2759"/>
<reference evidence="2 4" key="2">
    <citation type="journal article" date="2013" name="Nature">
        <title>Insights into bilaterian evolution from three spiralian genomes.</title>
        <authorList>
            <person name="Simakov O."/>
            <person name="Marletaz F."/>
            <person name="Cho S.J."/>
            <person name="Edsinger-Gonzales E."/>
            <person name="Havlak P."/>
            <person name="Hellsten U."/>
            <person name="Kuo D.H."/>
            <person name="Larsson T."/>
            <person name="Lv J."/>
            <person name="Arendt D."/>
            <person name="Savage R."/>
            <person name="Osoegawa K."/>
            <person name="de Jong P."/>
            <person name="Grimwood J."/>
            <person name="Chapman J.A."/>
            <person name="Shapiro H."/>
            <person name="Aerts A."/>
            <person name="Otillar R.P."/>
            <person name="Terry A.Y."/>
            <person name="Boore J.L."/>
            <person name="Grigoriev I.V."/>
            <person name="Lindberg D.R."/>
            <person name="Seaver E.C."/>
            <person name="Weisblat D.A."/>
            <person name="Putnam N.H."/>
            <person name="Rokhsar D.S."/>
        </authorList>
    </citation>
    <scope>NUCLEOTIDE SEQUENCE</scope>
    <source>
        <strain evidence="2 4">I ESC-2004</strain>
    </source>
</reference>